<name>A0A7W9U0A1_9BURK</name>
<keyword evidence="2" id="KW-1185">Reference proteome</keyword>
<evidence type="ECO:0000313" key="2">
    <source>
        <dbReference type="Proteomes" id="UP000571554"/>
    </source>
</evidence>
<sequence>MDLYRQSAVEIKAADQPETLGTQLAQDHADARGAITMGNGKSLIELFRGRDLSTLLHESGHLWLEELRADAARPDAPEALKSDFDTVRKWMGLGDGDEIAVEHHEQFARAAEAYFMEGKAPSGALASAFSKFKSWLASIYKSIVSLNTPMNDGIRGVFDRLVATDEEIENARRTQHLRATFTDPAAAGMTEREFAEYQKTIAASSAAADSELLPKVMEHVRKKRQSDYDAYRAKVKADVTREVDARPDISALETLRTGQLGEGAEGIKIGKLSAKEIDAAYGAGTSEKMPKGTVVKRGGFHPDDMADVLNFRSGDELVRALVSLEQQERDIRQTPDERRTARQYIIDRRTDFRMSEERPDILSDGSIQDEAVQAIHNQEAQKALQIELRALGRRIHQDAFSLDDVRQWAKEQISGKTVRDVQLTGKYSRAEAIAARRVEQALVDGDHAGAYVAKRQQVLNHHLYVAAKQAAEEIQSGAKEMNRYANKRTLKGMSQDYLDQIHALLDRFDFGDASQREVARRKSLREWADRQRDNGEDLYVPTELLNEAYQKHYSELTVDEFRGLRDTVEQIAHIGKTKQTLLDGADERDFDSVVGEAIAQAAKLKELSVPLERNPGSAGNGALDRINAKWLNLKSSLQSADASLLKMEQLFDWLDSHDANVTSILTGCQRAMHRTVQKGPRRRSSVRLSPAMLRRMVSPRTATPRSATGRAISAPSGSGRLWVSRAASRHPLYRPPEIRSGFAMSAHTTHSRC</sequence>
<comment type="caution">
    <text evidence="1">The sequence shown here is derived from an EMBL/GenBank/DDBJ whole genome shotgun (WGS) entry which is preliminary data.</text>
</comment>
<dbReference type="Proteomes" id="UP000571554">
    <property type="component" value="Unassembled WGS sequence"/>
</dbReference>
<evidence type="ECO:0008006" key="3">
    <source>
        <dbReference type="Google" id="ProtNLM"/>
    </source>
</evidence>
<evidence type="ECO:0000313" key="1">
    <source>
        <dbReference type="EMBL" id="MBB6104648.1"/>
    </source>
</evidence>
<proteinExistence type="predicted"/>
<dbReference type="AlphaFoldDB" id="A0A7W9U0A1"/>
<organism evidence="1 2">
    <name type="scientific">Paraburkholderia bannensis</name>
    <dbReference type="NCBI Taxonomy" id="765414"/>
    <lineage>
        <taxon>Bacteria</taxon>
        <taxon>Pseudomonadati</taxon>
        <taxon>Pseudomonadota</taxon>
        <taxon>Betaproteobacteria</taxon>
        <taxon>Burkholderiales</taxon>
        <taxon>Burkholderiaceae</taxon>
        <taxon>Paraburkholderia</taxon>
    </lineage>
</organism>
<reference evidence="1 2" key="1">
    <citation type="submission" date="2020-08" db="EMBL/GenBank/DDBJ databases">
        <title>Above-ground endophytic microbial communities from plants in different locations in the United States.</title>
        <authorList>
            <person name="Frank C."/>
        </authorList>
    </citation>
    <scope>NUCLEOTIDE SEQUENCE [LARGE SCALE GENOMIC DNA]</scope>
    <source>
        <strain evidence="1 2">WP4_2_2</strain>
    </source>
</reference>
<gene>
    <name evidence="1" type="ORF">F4827_004507</name>
</gene>
<accession>A0A7W9U0A1</accession>
<dbReference type="EMBL" id="JACHBW010000013">
    <property type="protein sequence ID" value="MBB6104648.1"/>
    <property type="molecule type" value="Genomic_DNA"/>
</dbReference>
<dbReference type="RefSeq" id="WP_183727070.1">
    <property type="nucleotide sequence ID" value="NZ_JACHBW010000013.1"/>
</dbReference>
<protein>
    <recommendedName>
        <fullName evidence="3">Large polyvalent protein-associated domain-containing protein</fullName>
    </recommendedName>
</protein>